<evidence type="ECO:0000256" key="6">
    <source>
        <dbReference type="ARBA" id="ARBA00022592"/>
    </source>
</evidence>
<comment type="function">
    <text evidence="7 8">Plays a role in the regulation of phosphate uptake.</text>
</comment>
<dbReference type="GO" id="GO:0006817">
    <property type="term" value="P:phosphate ion transport"/>
    <property type="evidence" value="ECO:0007669"/>
    <property type="project" value="UniProtKB-KW"/>
</dbReference>
<dbReference type="KEGG" id="dti:Desti_5618"/>
<dbReference type="AlphaFoldDB" id="I4CF57"/>
<keyword evidence="4 8" id="KW-0813">Transport</keyword>
<dbReference type="GO" id="GO:0005737">
    <property type="term" value="C:cytoplasm"/>
    <property type="evidence" value="ECO:0007669"/>
    <property type="project" value="UniProtKB-SubCell"/>
</dbReference>
<accession>I4CF57</accession>
<dbReference type="InterPro" id="IPR026022">
    <property type="entry name" value="PhoU_dom"/>
</dbReference>
<evidence type="ECO:0000256" key="2">
    <source>
        <dbReference type="ARBA" id="ARBA00008107"/>
    </source>
</evidence>
<evidence type="ECO:0000256" key="7">
    <source>
        <dbReference type="ARBA" id="ARBA00056181"/>
    </source>
</evidence>
<gene>
    <name evidence="10" type="ordered locus">Desti_5618</name>
</gene>
<dbReference type="GO" id="GO:0045936">
    <property type="term" value="P:negative regulation of phosphate metabolic process"/>
    <property type="evidence" value="ECO:0007669"/>
    <property type="project" value="InterPro"/>
</dbReference>
<dbReference type="RefSeq" id="WP_014813275.1">
    <property type="nucleotide sequence ID" value="NC_018025.1"/>
</dbReference>
<reference evidence="11" key="1">
    <citation type="submission" date="2012-06" db="EMBL/GenBank/DDBJ databases">
        <title>Complete sequence of chromosome of Desulfomonile tiedjei DSM 6799.</title>
        <authorList>
            <person name="Lucas S."/>
            <person name="Copeland A."/>
            <person name="Lapidus A."/>
            <person name="Glavina del Rio T."/>
            <person name="Dalin E."/>
            <person name="Tice H."/>
            <person name="Bruce D."/>
            <person name="Goodwin L."/>
            <person name="Pitluck S."/>
            <person name="Peters L."/>
            <person name="Ovchinnikova G."/>
            <person name="Zeytun A."/>
            <person name="Lu M."/>
            <person name="Kyrpides N."/>
            <person name="Mavromatis K."/>
            <person name="Ivanova N."/>
            <person name="Brettin T."/>
            <person name="Detter J.C."/>
            <person name="Han C."/>
            <person name="Larimer F."/>
            <person name="Land M."/>
            <person name="Hauser L."/>
            <person name="Markowitz V."/>
            <person name="Cheng J.-F."/>
            <person name="Hugenholtz P."/>
            <person name="Woyke T."/>
            <person name="Wu D."/>
            <person name="Spring S."/>
            <person name="Schroeder M."/>
            <person name="Brambilla E."/>
            <person name="Klenk H.-P."/>
            <person name="Eisen J.A."/>
        </authorList>
    </citation>
    <scope>NUCLEOTIDE SEQUENCE [LARGE SCALE GENOMIC DNA]</scope>
    <source>
        <strain evidence="11">ATCC 49306 / DSM 6799 / DCB-1</strain>
    </source>
</reference>
<evidence type="ECO:0000259" key="9">
    <source>
        <dbReference type="Pfam" id="PF01895"/>
    </source>
</evidence>
<dbReference type="STRING" id="706587.Desti_5618"/>
<dbReference type="PANTHER" id="PTHR42930">
    <property type="entry name" value="PHOSPHATE-SPECIFIC TRANSPORT SYSTEM ACCESSORY PROTEIN PHOU"/>
    <property type="match status" value="1"/>
</dbReference>
<dbReference type="InterPro" id="IPR028366">
    <property type="entry name" value="PhoU"/>
</dbReference>
<protein>
    <recommendedName>
        <fullName evidence="8">Phosphate-specific transport system accessory protein PhoU</fullName>
    </recommendedName>
</protein>
<dbReference type="GO" id="GO:0030643">
    <property type="term" value="P:intracellular phosphate ion homeostasis"/>
    <property type="evidence" value="ECO:0007669"/>
    <property type="project" value="InterPro"/>
</dbReference>
<keyword evidence="11" id="KW-1185">Reference proteome</keyword>
<feature type="domain" description="PhoU" evidence="9">
    <location>
        <begin position="125"/>
        <end position="208"/>
    </location>
</feature>
<sequence>MTTTTRLRLRRKIEKLNNQLLSLGAMIEESVQLAVKSLEKKDAGLAARVIDGDLEIDRREVDLEEECLEILALHQPVAIDLRHIVAVLKINKDLERAGDLAVNIAETSIHLSAQPRMRIPAEYFSMAEKAFNMLKKSLDSFVNMNVEAAYQVLQEDDEVDFMKHKLHRSFEEQIRKDLELTSNLIHLFLVSRHLERIADLATNIAEEVIYMVTGQIVRHGKKEPI</sequence>
<dbReference type="SUPFAM" id="SSF109755">
    <property type="entry name" value="PhoU-like"/>
    <property type="match status" value="1"/>
</dbReference>
<dbReference type="HOGENOM" id="CLU_078518_3_0_7"/>
<comment type="subcellular location">
    <subcellularLocation>
        <location evidence="1 8">Cytoplasm</location>
    </subcellularLocation>
</comment>
<evidence type="ECO:0000256" key="4">
    <source>
        <dbReference type="ARBA" id="ARBA00022448"/>
    </source>
</evidence>
<comment type="similarity">
    <text evidence="2 8">Belongs to the PhoU family.</text>
</comment>
<comment type="subunit">
    <text evidence="3 8">Homodimer.</text>
</comment>
<dbReference type="PIRSF" id="PIRSF003107">
    <property type="entry name" value="PhoU"/>
    <property type="match status" value="1"/>
</dbReference>
<dbReference type="InterPro" id="IPR038078">
    <property type="entry name" value="PhoU-like_sf"/>
</dbReference>
<name>I4CF57_DESTA</name>
<dbReference type="Pfam" id="PF01895">
    <property type="entry name" value="PhoU"/>
    <property type="match status" value="2"/>
</dbReference>
<evidence type="ECO:0000313" key="11">
    <source>
        <dbReference type="Proteomes" id="UP000006055"/>
    </source>
</evidence>
<proteinExistence type="inferred from homology"/>
<organism evidence="10 11">
    <name type="scientific">Desulfomonile tiedjei (strain ATCC 49306 / DSM 6799 / DCB-1)</name>
    <dbReference type="NCBI Taxonomy" id="706587"/>
    <lineage>
        <taxon>Bacteria</taxon>
        <taxon>Pseudomonadati</taxon>
        <taxon>Thermodesulfobacteriota</taxon>
        <taxon>Desulfomonilia</taxon>
        <taxon>Desulfomonilales</taxon>
        <taxon>Desulfomonilaceae</taxon>
        <taxon>Desulfomonile</taxon>
    </lineage>
</organism>
<dbReference type="EMBL" id="CP003360">
    <property type="protein sequence ID" value="AFM28198.1"/>
    <property type="molecule type" value="Genomic_DNA"/>
</dbReference>
<dbReference type="eggNOG" id="COG0704">
    <property type="taxonomic scope" value="Bacteria"/>
</dbReference>
<dbReference type="Proteomes" id="UP000006055">
    <property type="component" value="Chromosome"/>
</dbReference>
<feature type="domain" description="PhoU" evidence="9">
    <location>
        <begin position="21"/>
        <end position="106"/>
    </location>
</feature>
<dbReference type="FunFam" id="1.20.58.220:FF:000004">
    <property type="entry name" value="Phosphate-specific transport system accessory protein PhoU"/>
    <property type="match status" value="1"/>
</dbReference>
<evidence type="ECO:0000256" key="1">
    <source>
        <dbReference type="ARBA" id="ARBA00004496"/>
    </source>
</evidence>
<dbReference type="OrthoDB" id="9814256at2"/>
<dbReference type="PANTHER" id="PTHR42930:SF3">
    <property type="entry name" value="PHOSPHATE-SPECIFIC TRANSPORT SYSTEM ACCESSORY PROTEIN PHOU"/>
    <property type="match status" value="1"/>
</dbReference>
<keyword evidence="5 8" id="KW-0963">Cytoplasm</keyword>
<evidence type="ECO:0000256" key="8">
    <source>
        <dbReference type="PIRNR" id="PIRNR003107"/>
    </source>
</evidence>
<evidence type="ECO:0000256" key="3">
    <source>
        <dbReference type="ARBA" id="ARBA00011738"/>
    </source>
</evidence>
<dbReference type="NCBIfam" id="TIGR02135">
    <property type="entry name" value="phoU_full"/>
    <property type="match status" value="1"/>
</dbReference>
<keyword evidence="6 8" id="KW-0592">Phosphate transport</keyword>
<dbReference type="PATRIC" id="fig|706587.4.peg.6335"/>
<dbReference type="Gene3D" id="1.20.58.220">
    <property type="entry name" value="Phosphate transport system protein phou homolog 2, domain 2"/>
    <property type="match status" value="1"/>
</dbReference>
<evidence type="ECO:0000313" key="10">
    <source>
        <dbReference type="EMBL" id="AFM28198.1"/>
    </source>
</evidence>
<evidence type="ECO:0000256" key="5">
    <source>
        <dbReference type="ARBA" id="ARBA00022490"/>
    </source>
</evidence>